<sequence length="196" mass="21166">MPAITPAPEVLLRHGPHAVTLRASLRAAVALDSQEGGMGGLYDQIGRFSLTAIKTVIRCACTDKAEAERLLTYASTQPLLPFMLDAQAACLAIMQVILLNNDDTQTGEAIPLRDYYADLFRCATGWLGWTPSEVWTASLAEIEAAMNAHCDRLIAASPDAERPPTTSAKQRAENIAAGLDPEFDRAALHALKARHQ</sequence>
<comment type="caution">
    <text evidence="1">The sequence shown here is derived from an EMBL/GenBank/DDBJ whole genome shotgun (WGS) entry which is preliminary data.</text>
</comment>
<evidence type="ECO:0000313" key="1">
    <source>
        <dbReference type="EMBL" id="RWR21140.1"/>
    </source>
</evidence>
<protein>
    <recommendedName>
        <fullName evidence="3">Phage tail assembly chaperone</fullName>
    </recommendedName>
</protein>
<dbReference type="RefSeq" id="WP_128208732.1">
    <property type="nucleotide sequence ID" value="NZ_JBHRSO010000018.1"/>
</dbReference>
<evidence type="ECO:0000313" key="2">
    <source>
        <dbReference type="Proteomes" id="UP000284476"/>
    </source>
</evidence>
<evidence type="ECO:0008006" key="3">
    <source>
        <dbReference type="Google" id="ProtNLM"/>
    </source>
</evidence>
<dbReference type="Proteomes" id="UP000284476">
    <property type="component" value="Unassembled WGS sequence"/>
</dbReference>
<reference evidence="1 2" key="1">
    <citation type="submission" date="2019-01" db="EMBL/GenBank/DDBJ databases">
        <title>Sinorhodobacter populi sp. nov. isolated from the symptomatic bark tissue of Populus euramericana canker.</title>
        <authorList>
            <person name="Xu G."/>
        </authorList>
    </citation>
    <scope>NUCLEOTIDE SEQUENCE [LARGE SCALE GENOMIC DNA]</scope>
    <source>
        <strain evidence="1 2">SK2B-1</strain>
    </source>
</reference>
<dbReference type="AlphaFoldDB" id="A0A443JKU5"/>
<accession>A0A443JKU5</accession>
<gene>
    <name evidence="1" type="ORF">D2T30_09865</name>
</gene>
<name>A0A443JKU5_9RHOB</name>
<reference evidence="1 2" key="2">
    <citation type="submission" date="2019-01" db="EMBL/GenBank/DDBJ databases">
        <authorList>
            <person name="Li Y."/>
        </authorList>
    </citation>
    <scope>NUCLEOTIDE SEQUENCE [LARGE SCALE GENOMIC DNA]</scope>
    <source>
        <strain evidence="1 2">SK2B-1</strain>
    </source>
</reference>
<organism evidence="1 2">
    <name type="scientific">Paenirhodobacter populi</name>
    <dbReference type="NCBI Taxonomy" id="2306993"/>
    <lineage>
        <taxon>Bacteria</taxon>
        <taxon>Pseudomonadati</taxon>
        <taxon>Pseudomonadota</taxon>
        <taxon>Alphaproteobacteria</taxon>
        <taxon>Rhodobacterales</taxon>
        <taxon>Rhodobacter group</taxon>
        <taxon>Paenirhodobacter</taxon>
    </lineage>
</organism>
<proteinExistence type="predicted"/>
<dbReference type="EMBL" id="SAUZ01000010">
    <property type="protein sequence ID" value="RWR21140.1"/>
    <property type="molecule type" value="Genomic_DNA"/>
</dbReference>